<protein>
    <submittedName>
        <fullName evidence="1">Uncharacterized protein</fullName>
    </submittedName>
</protein>
<dbReference type="KEGG" id="rfo:REIFOR_00929"/>
<dbReference type="AlphaFoldDB" id="A0A2K8KMM9"/>
<evidence type="ECO:0000313" key="2">
    <source>
        <dbReference type="Proteomes" id="UP000229757"/>
    </source>
</evidence>
<gene>
    <name evidence="1" type="ORF">REIFOR_00929</name>
</gene>
<keyword evidence="2" id="KW-1185">Reference proteome</keyword>
<sequence length="63" mass="7065">MGAESTQAPRHPLLVANSVQRADDLVDITHGRTLQSRISFMPFFSPFLTSYKVNKIYLIGKLS</sequence>
<accession>A0A2K8KMM9</accession>
<name>A0A2K8KMM9_9GAMM</name>
<dbReference type="EMBL" id="CP011797">
    <property type="protein sequence ID" value="ATX76097.1"/>
    <property type="molecule type" value="Genomic_DNA"/>
</dbReference>
<proteinExistence type="predicted"/>
<organism evidence="1 2">
    <name type="scientific">Reinekea forsetii</name>
    <dbReference type="NCBI Taxonomy" id="1336806"/>
    <lineage>
        <taxon>Bacteria</taxon>
        <taxon>Pseudomonadati</taxon>
        <taxon>Pseudomonadota</taxon>
        <taxon>Gammaproteobacteria</taxon>
        <taxon>Oceanospirillales</taxon>
        <taxon>Saccharospirillaceae</taxon>
        <taxon>Reinekea</taxon>
    </lineage>
</organism>
<dbReference type="Proteomes" id="UP000229757">
    <property type="component" value="Chromosome"/>
</dbReference>
<evidence type="ECO:0000313" key="1">
    <source>
        <dbReference type="EMBL" id="ATX76097.1"/>
    </source>
</evidence>
<reference evidence="1 2" key="1">
    <citation type="journal article" date="2017" name="Environ. Microbiol.">
        <title>Genomic and physiological analyses of 'Reinekea forsetii' reveal a versatile opportunistic lifestyle during spring algae blooms.</title>
        <authorList>
            <person name="Avci B."/>
            <person name="Hahnke R.L."/>
            <person name="Chafee M."/>
            <person name="Fischer T."/>
            <person name="Gruber-Vodicka H."/>
            <person name="Tegetmeyer H.E."/>
            <person name="Harder J."/>
            <person name="Fuchs B.M."/>
            <person name="Amann R.I."/>
            <person name="Teeling H."/>
        </authorList>
    </citation>
    <scope>NUCLEOTIDE SEQUENCE [LARGE SCALE GENOMIC DNA]</scope>
    <source>
        <strain evidence="1 2">Hel1_31_D35</strain>
    </source>
</reference>